<dbReference type="RefSeq" id="WP_120751064.1">
    <property type="nucleotide sequence ID" value="NZ_RBAH01000031.1"/>
</dbReference>
<evidence type="ECO:0000259" key="1">
    <source>
        <dbReference type="Pfam" id="PF01408"/>
    </source>
</evidence>
<evidence type="ECO:0000313" key="3">
    <source>
        <dbReference type="Proteomes" id="UP000282311"/>
    </source>
</evidence>
<feature type="domain" description="Gfo/Idh/MocA-like oxidoreductase N-terminal" evidence="1">
    <location>
        <begin position="74"/>
        <end position="146"/>
    </location>
</feature>
<sequence>MTELRKDGSAAAGPLVRTDNIRLAMLGMVDGNGHPFSWSAIFNGYDPEAMKACPYAAIPGYLNKEPAHTLRIGGASVTHIWTDDPQDAAHVARCSLIPHTVSRPEDVIGHVDAVFIATDKGHEHVARCRPFVEAGIPVFVDKPLVEGEEDLLVFADWVRSGKAILSSSSMRYSKEFMPYRISTSSLGDIRFASITTPKSWERYGIHALEAIYPIFGPGFVSVRNTGSSDRNVVHIKHACGADIVAVASSDMYGAFGLLQLCGTAGNAFVQHQDTFYSFKAQLQAFVDYLRTGCRPFPWEETVELMKLVIAGIRSREEGGREVALDEIAPSLPLR</sequence>
<reference evidence="2 3" key="1">
    <citation type="journal article" date="2007" name="Int. J. Syst. Evol. Microbiol.">
        <title>Paenibacillus ginsengarvi sp. nov., isolated from soil from ginseng cultivation.</title>
        <authorList>
            <person name="Yoon M.H."/>
            <person name="Ten L.N."/>
            <person name="Im W.T."/>
        </authorList>
    </citation>
    <scope>NUCLEOTIDE SEQUENCE [LARGE SCALE GENOMIC DNA]</scope>
    <source>
        <strain evidence="2 3">KCTC 13059</strain>
    </source>
</reference>
<keyword evidence="3" id="KW-1185">Reference proteome</keyword>
<protein>
    <submittedName>
        <fullName evidence="2">Oxidoreductase</fullName>
    </submittedName>
</protein>
<dbReference type="SUPFAM" id="SSF51735">
    <property type="entry name" value="NAD(P)-binding Rossmann-fold domains"/>
    <property type="match status" value="1"/>
</dbReference>
<proteinExistence type="predicted"/>
<dbReference type="EMBL" id="RBAH01000031">
    <property type="protein sequence ID" value="RKN70606.1"/>
    <property type="molecule type" value="Genomic_DNA"/>
</dbReference>
<dbReference type="AlphaFoldDB" id="A0A3B0BF14"/>
<evidence type="ECO:0000313" key="2">
    <source>
        <dbReference type="EMBL" id="RKN70606.1"/>
    </source>
</evidence>
<accession>A0A3B0BF14</accession>
<dbReference type="Proteomes" id="UP000282311">
    <property type="component" value="Unassembled WGS sequence"/>
</dbReference>
<organism evidence="2 3">
    <name type="scientific">Paenibacillus ginsengarvi</name>
    <dbReference type="NCBI Taxonomy" id="400777"/>
    <lineage>
        <taxon>Bacteria</taxon>
        <taxon>Bacillati</taxon>
        <taxon>Bacillota</taxon>
        <taxon>Bacilli</taxon>
        <taxon>Bacillales</taxon>
        <taxon>Paenibacillaceae</taxon>
        <taxon>Paenibacillus</taxon>
    </lineage>
</organism>
<dbReference type="Gene3D" id="3.40.50.720">
    <property type="entry name" value="NAD(P)-binding Rossmann-like Domain"/>
    <property type="match status" value="1"/>
</dbReference>
<dbReference type="OrthoDB" id="128220at2"/>
<dbReference type="Gene3D" id="3.30.360.10">
    <property type="entry name" value="Dihydrodipicolinate Reductase, domain 2"/>
    <property type="match status" value="1"/>
</dbReference>
<dbReference type="InterPro" id="IPR000683">
    <property type="entry name" value="Gfo/Idh/MocA-like_OxRdtase_N"/>
</dbReference>
<dbReference type="InterPro" id="IPR036291">
    <property type="entry name" value="NAD(P)-bd_dom_sf"/>
</dbReference>
<dbReference type="Pfam" id="PF01408">
    <property type="entry name" value="GFO_IDH_MocA"/>
    <property type="match status" value="1"/>
</dbReference>
<name>A0A3B0BF14_9BACL</name>
<comment type="caution">
    <text evidence="2">The sequence shown here is derived from an EMBL/GenBank/DDBJ whole genome shotgun (WGS) entry which is preliminary data.</text>
</comment>
<dbReference type="GO" id="GO:0000166">
    <property type="term" value="F:nucleotide binding"/>
    <property type="evidence" value="ECO:0007669"/>
    <property type="project" value="InterPro"/>
</dbReference>
<gene>
    <name evidence="2" type="ORF">D7M11_30525</name>
</gene>